<evidence type="ECO:0000259" key="1">
    <source>
        <dbReference type="Pfam" id="PF00535"/>
    </source>
</evidence>
<protein>
    <submittedName>
        <fullName evidence="2">Glycosyl transferase family 2</fullName>
    </submittedName>
</protein>
<name>A0A1H9DZY0_9BACT</name>
<dbReference type="OrthoDB" id="9788101at2"/>
<proteinExistence type="predicted"/>
<dbReference type="PANTHER" id="PTHR43685:SF2">
    <property type="entry name" value="GLYCOSYLTRANSFERASE 2-LIKE DOMAIN-CONTAINING PROTEIN"/>
    <property type="match status" value="1"/>
</dbReference>
<feature type="domain" description="Glycosyltransferase 2-like" evidence="1">
    <location>
        <begin position="9"/>
        <end position="127"/>
    </location>
</feature>
<sequence length="246" mass="27358">MEGNKKLVSVITVVYNDQAGLRKTINSVVAQGSELLEYIVIDGGSKDGTVETAEEFSANIDRFVSEPDGGIYDAMNKGLRLATGQWAIFMNAGDTFAGPDVLNGLADKFDPAYAIVFGDVEVGNGRIKKQQGLFDKLGLLTMICHQSLFFNLALVPREELLYRHKEYGLSADMELLLRLQRDYGASFGKKADLVICNYDKGGVSDQQVGKRLAERERLVKTYLSGKPLSLMLHRLQDLYLRRKLLK</sequence>
<dbReference type="InterPro" id="IPR001173">
    <property type="entry name" value="Glyco_trans_2-like"/>
</dbReference>
<dbReference type="AlphaFoldDB" id="A0A1H9DZY0"/>
<gene>
    <name evidence="2" type="ORF">SAMN05444359_106180</name>
</gene>
<dbReference type="STRING" id="478744.SAMN05444359_106180"/>
<keyword evidence="2" id="KW-0808">Transferase</keyword>
<dbReference type="InterPro" id="IPR050834">
    <property type="entry name" value="Glycosyltransf_2"/>
</dbReference>
<dbReference type="Gene3D" id="3.90.550.10">
    <property type="entry name" value="Spore Coat Polysaccharide Biosynthesis Protein SpsA, Chain A"/>
    <property type="match status" value="1"/>
</dbReference>
<dbReference type="PANTHER" id="PTHR43685">
    <property type="entry name" value="GLYCOSYLTRANSFERASE"/>
    <property type="match status" value="1"/>
</dbReference>
<dbReference type="EMBL" id="FOFB01000006">
    <property type="protein sequence ID" value="SEQ18493.1"/>
    <property type="molecule type" value="Genomic_DNA"/>
</dbReference>
<dbReference type="CDD" id="cd06433">
    <property type="entry name" value="GT_2_WfgS_like"/>
    <property type="match status" value="1"/>
</dbReference>
<dbReference type="InterPro" id="IPR029044">
    <property type="entry name" value="Nucleotide-diphossugar_trans"/>
</dbReference>
<evidence type="ECO:0000313" key="3">
    <source>
        <dbReference type="Proteomes" id="UP000199021"/>
    </source>
</evidence>
<evidence type="ECO:0000313" key="2">
    <source>
        <dbReference type="EMBL" id="SEQ18493.1"/>
    </source>
</evidence>
<dbReference type="InParanoid" id="A0A1H9DZY0"/>
<dbReference type="SUPFAM" id="SSF53448">
    <property type="entry name" value="Nucleotide-diphospho-sugar transferases"/>
    <property type="match status" value="1"/>
</dbReference>
<accession>A0A1H9DZY0</accession>
<dbReference type="GO" id="GO:0016740">
    <property type="term" value="F:transferase activity"/>
    <property type="evidence" value="ECO:0007669"/>
    <property type="project" value="UniProtKB-KW"/>
</dbReference>
<dbReference type="Pfam" id="PF00535">
    <property type="entry name" value="Glycos_transf_2"/>
    <property type="match status" value="1"/>
</dbReference>
<organism evidence="2 3">
    <name type="scientific">Neolewinella agarilytica</name>
    <dbReference type="NCBI Taxonomy" id="478744"/>
    <lineage>
        <taxon>Bacteria</taxon>
        <taxon>Pseudomonadati</taxon>
        <taxon>Bacteroidota</taxon>
        <taxon>Saprospiria</taxon>
        <taxon>Saprospirales</taxon>
        <taxon>Lewinellaceae</taxon>
        <taxon>Neolewinella</taxon>
    </lineage>
</organism>
<reference evidence="3" key="1">
    <citation type="submission" date="2016-10" db="EMBL/GenBank/DDBJ databases">
        <authorList>
            <person name="Varghese N."/>
            <person name="Submissions S."/>
        </authorList>
    </citation>
    <scope>NUCLEOTIDE SEQUENCE [LARGE SCALE GENOMIC DNA]</scope>
    <source>
        <strain evidence="3">DSM 24740</strain>
    </source>
</reference>
<dbReference type="Proteomes" id="UP000199021">
    <property type="component" value="Unassembled WGS sequence"/>
</dbReference>
<keyword evidence="3" id="KW-1185">Reference proteome</keyword>